<reference evidence="3 4" key="1">
    <citation type="journal article" date="2023" name="Int. J. Mol. Sci.">
        <title>De Novo Assembly and Annotation of 11 Diverse Shrub Willow (Salix) Genomes Reveals Novel Gene Organization in Sex-Linked Regions.</title>
        <authorList>
            <person name="Hyden B."/>
            <person name="Feng K."/>
            <person name="Yates T.B."/>
            <person name="Jawdy S."/>
            <person name="Cereghino C."/>
            <person name="Smart L.B."/>
            <person name="Muchero W."/>
        </authorList>
    </citation>
    <scope>NUCLEOTIDE SEQUENCE [LARGE SCALE GENOMIC DNA]</scope>
    <source>
        <tissue evidence="3">Shoot tip</tissue>
    </source>
</reference>
<feature type="repeat" description="PPR" evidence="2">
    <location>
        <begin position="83"/>
        <end position="117"/>
    </location>
</feature>
<dbReference type="GO" id="GO:0003723">
    <property type="term" value="F:RNA binding"/>
    <property type="evidence" value="ECO:0007669"/>
    <property type="project" value="InterPro"/>
</dbReference>
<dbReference type="AlphaFoldDB" id="A0AAD6K3M1"/>
<dbReference type="InterPro" id="IPR011990">
    <property type="entry name" value="TPR-like_helical_dom_sf"/>
</dbReference>
<evidence type="ECO:0000313" key="3">
    <source>
        <dbReference type="EMBL" id="KAJ6416237.1"/>
    </source>
</evidence>
<evidence type="ECO:0008006" key="5">
    <source>
        <dbReference type="Google" id="ProtNLM"/>
    </source>
</evidence>
<dbReference type="InterPro" id="IPR002885">
    <property type="entry name" value="PPR_rpt"/>
</dbReference>
<dbReference type="Gene3D" id="1.25.40.10">
    <property type="entry name" value="Tetratricopeptide repeat domain"/>
    <property type="match status" value="3"/>
</dbReference>
<keyword evidence="1" id="KW-0677">Repeat</keyword>
<comment type="caution">
    <text evidence="3">The sequence shown here is derived from an EMBL/GenBank/DDBJ whole genome shotgun (WGS) entry which is preliminary data.</text>
</comment>
<dbReference type="EMBL" id="JAPFFJ010000012">
    <property type="protein sequence ID" value="KAJ6416237.1"/>
    <property type="molecule type" value="Genomic_DNA"/>
</dbReference>
<gene>
    <name evidence="3" type="ORF">OIU84_004942</name>
</gene>
<proteinExistence type="predicted"/>
<dbReference type="NCBIfam" id="TIGR00756">
    <property type="entry name" value="PPR"/>
    <property type="match status" value="2"/>
</dbReference>
<dbReference type="Pfam" id="PF01535">
    <property type="entry name" value="PPR"/>
    <property type="match status" value="3"/>
</dbReference>
<keyword evidence="4" id="KW-1185">Reference proteome</keyword>
<dbReference type="InterPro" id="IPR046960">
    <property type="entry name" value="PPR_At4g14850-like_plant"/>
</dbReference>
<accession>A0AAD6K3M1</accession>
<sequence length="351" mass="40197">MPLITRLSLEYCTVLLGSCIQSKSLIQGKQIHQHLLKCLQRTHETNLINFDLPFEKLVDLYIACNELKIARHVFDKMPHRSKNVVLWNLLIRAYAWNGPFEEAIDLYYKMLGYGITPNRFTFPFVLKACSALKEVDGGREIHFDIKRLRLESNVYVSTALVDFYAKCGCLDDAKEVFDKMPRRDVVAWNSMISGFSLHEGSYDEVVRLLVEMQNDTSPNSSTIVGVLPAVAQVNSLRHGKEIHGFCVRMGFVGDVVVGTGILDVYGKCQRIDYARRIFDMMGIVKNEVTWSAMAGAYVVCNFMREALELFCQLLMLKDDGIVLICFGLDGWKYLTFNVCQVWDYQWCNEVF</sequence>
<feature type="repeat" description="PPR" evidence="2">
    <location>
        <begin position="153"/>
        <end position="187"/>
    </location>
</feature>
<dbReference type="Pfam" id="PF13041">
    <property type="entry name" value="PPR_2"/>
    <property type="match status" value="1"/>
</dbReference>
<evidence type="ECO:0000313" key="4">
    <source>
        <dbReference type="Proteomes" id="UP001162972"/>
    </source>
</evidence>
<evidence type="ECO:0000256" key="1">
    <source>
        <dbReference type="ARBA" id="ARBA00022737"/>
    </source>
</evidence>
<organism evidence="3 4">
    <name type="scientific">Salix udensis</name>
    <dbReference type="NCBI Taxonomy" id="889485"/>
    <lineage>
        <taxon>Eukaryota</taxon>
        <taxon>Viridiplantae</taxon>
        <taxon>Streptophyta</taxon>
        <taxon>Embryophyta</taxon>
        <taxon>Tracheophyta</taxon>
        <taxon>Spermatophyta</taxon>
        <taxon>Magnoliopsida</taxon>
        <taxon>eudicotyledons</taxon>
        <taxon>Gunneridae</taxon>
        <taxon>Pentapetalae</taxon>
        <taxon>rosids</taxon>
        <taxon>fabids</taxon>
        <taxon>Malpighiales</taxon>
        <taxon>Salicaceae</taxon>
        <taxon>Saliceae</taxon>
        <taxon>Salix</taxon>
    </lineage>
</organism>
<protein>
    <recommendedName>
        <fullName evidence="5">Pentatricopeptide repeat-containing protein</fullName>
    </recommendedName>
</protein>
<dbReference type="FunFam" id="1.25.40.10:FF:001322">
    <property type="entry name" value="Pentatricopeptide repeat-containing protein At3g16610"/>
    <property type="match status" value="1"/>
</dbReference>
<dbReference type="PANTHER" id="PTHR24015">
    <property type="entry name" value="OS07G0578800 PROTEIN-RELATED"/>
    <property type="match status" value="1"/>
</dbReference>
<dbReference type="PANTHER" id="PTHR24015:SF553">
    <property type="entry name" value="DYW DOMAIN-CONTAINING PROTEIN"/>
    <property type="match status" value="1"/>
</dbReference>
<dbReference type="GO" id="GO:0009451">
    <property type="term" value="P:RNA modification"/>
    <property type="evidence" value="ECO:0007669"/>
    <property type="project" value="InterPro"/>
</dbReference>
<dbReference type="FunFam" id="1.25.40.10:FF:001822">
    <property type="entry name" value="Pentatricopeptide repeat-containing family protein"/>
    <property type="match status" value="1"/>
</dbReference>
<name>A0AAD6K3M1_9ROSI</name>
<dbReference type="Proteomes" id="UP001162972">
    <property type="component" value="Chromosome 3"/>
</dbReference>
<evidence type="ECO:0000256" key="2">
    <source>
        <dbReference type="PROSITE-ProRule" id="PRU00708"/>
    </source>
</evidence>
<dbReference type="PROSITE" id="PS51375">
    <property type="entry name" value="PPR"/>
    <property type="match status" value="2"/>
</dbReference>
<dbReference type="FunFam" id="1.25.40.10:FF:000607">
    <property type="entry name" value="Pentatricopeptide repeat-containing protein, mitochondrial"/>
    <property type="match status" value="1"/>
</dbReference>